<protein>
    <recommendedName>
        <fullName evidence="5">DUF2570 domain-containing protein</fullName>
    </recommendedName>
</protein>
<organism evidence="3 4">
    <name type="scientific">Marinobacter nauticus</name>
    <name type="common">Marinobacter hydrocarbonoclasticus</name>
    <name type="synonym">Marinobacter aquaeolei</name>
    <dbReference type="NCBI Taxonomy" id="2743"/>
    <lineage>
        <taxon>Bacteria</taxon>
        <taxon>Pseudomonadati</taxon>
        <taxon>Pseudomonadota</taxon>
        <taxon>Gammaproteobacteria</taxon>
        <taxon>Pseudomonadales</taxon>
        <taxon>Marinobacteraceae</taxon>
        <taxon>Marinobacter</taxon>
    </lineage>
</organism>
<keyword evidence="2" id="KW-0812">Transmembrane</keyword>
<keyword evidence="4" id="KW-1185">Reference proteome</keyword>
<dbReference type="OrthoDB" id="9860248at2"/>
<feature type="region of interest" description="Disordered" evidence="1">
    <location>
        <begin position="103"/>
        <end position="128"/>
    </location>
</feature>
<evidence type="ECO:0000256" key="1">
    <source>
        <dbReference type="SAM" id="MobiDB-lite"/>
    </source>
</evidence>
<evidence type="ECO:0000313" key="4">
    <source>
        <dbReference type="Proteomes" id="UP000183986"/>
    </source>
</evidence>
<evidence type="ECO:0000256" key="2">
    <source>
        <dbReference type="SAM" id="Phobius"/>
    </source>
</evidence>
<keyword evidence="2" id="KW-0472">Membrane</keyword>
<evidence type="ECO:0000313" key="3">
    <source>
        <dbReference type="EMBL" id="OJT01222.1"/>
    </source>
</evidence>
<reference evidence="3" key="1">
    <citation type="submission" date="2016-11" db="EMBL/GenBank/DDBJ databases">
        <title>Draft Genome Sequence of Marinobacter hydrocarbonoclasticus strain STW2, a polyaromatic aromatic hydrocarbon degrading and denitrifying bacterium from rhizosphere of Seagrass Enhalus acodoides.</title>
        <authorList>
            <person name="Ling J."/>
            <person name="Dong J."/>
        </authorList>
    </citation>
    <scope>NUCLEOTIDE SEQUENCE [LARGE SCALE GENOMIC DNA]</scope>
    <source>
        <strain evidence="3">STW2</strain>
    </source>
</reference>
<keyword evidence="2" id="KW-1133">Transmembrane helix</keyword>
<dbReference type="RefSeq" id="WP_072677985.1">
    <property type="nucleotide sequence ID" value="NZ_MPKY01000001.1"/>
</dbReference>
<dbReference type="AlphaFoldDB" id="A0A1M2V0X5"/>
<name>A0A1M2V0X5_MARNT</name>
<proteinExistence type="predicted"/>
<evidence type="ECO:0008006" key="5">
    <source>
        <dbReference type="Google" id="ProtNLM"/>
    </source>
</evidence>
<sequence>MIFSALKAKAMPLAATLITAIIAAMGVLIWWLYQDNKALTGQADSLEQANNQLIEHARSQAAANHQLNTELKRRDRVALEAAQARDRYASQARKAEEELRHALDNSECAAQPHPVAVGDWLRKHSDDY</sequence>
<comment type="caution">
    <text evidence="3">The sequence shown here is derived from an EMBL/GenBank/DDBJ whole genome shotgun (WGS) entry which is preliminary data.</text>
</comment>
<dbReference type="Proteomes" id="UP000183986">
    <property type="component" value="Unassembled WGS sequence"/>
</dbReference>
<dbReference type="EMBL" id="MPKY01000001">
    <property type="protein sequence ID" value="OJT01222.1"/>
    <property type="molecule type" value="Genomic_DNA"/>
</dbReference>
<feature type="transmembrane region" description="Helical" evidence="2">
    <location>
        <begin position="12"/>
        <end position="33"/>
    </location>
</feature>
<accession>A0A1M2V0X5</accession>
<gene>
    <name evidence="3" type="ORF">BEE62_14835</name>
</gene>